<dbReference type="GO" id="GO:0006355">
    <property type="term" value="P:regulation of DNA-templated transcription"/>
    <property type="evidence" value="ECO:0007669"/>
    <property type="project" value="InterPro"/>
</dbReference>
<keyword evidence="2" id="KW-0238">DNA-binding</keyword>
<keyword evidence="1 3" id="KW-0597">Phosphoprotein</keyword>
<dbReference type="InterPro" id="IPR001789">
    <property type="entry name" value="Sig_transdc_resp-reg_receiver"/>
</dbReference>
<feature type="non-terminal residue" evidence="6">
    <location>
        <position position="173"/>
    </location>
</feature>
<accession>A0A6J4IEQ8</accession>
<dbReference type="CDD" id="cd17535">
    <property type="entry name" value="REC_NarL-like"/>
    <property type="match status" value="1"/>
</dbReference>
<dbReference type="Pfam" id="PF00072">
    <property type="entry name" value="Response_reg"/>
    <property type="match status" value="1"/>
</dbReference>
<reference evidence="6" key="1">
    <citation type="submission" date="2020-02" db="EMBL/GenBank/DDBJ databases">
        <authorList>
            <person name="Meier V. D."/>
        </authorList>
    </citation>
    <scope>NUCLEOTIDE SEQUENCE</scope>
    <source>
        <strain evidence="6">AVDCRST_MAG93</strain>
    </source>
</reference>
<evidence type="ECO:0000313" key="6">
    <source>
        <dbReference type="EMBL" id="CAA9250052.1"/>
    </source>
</evidence>
<dbReference type="InterPro" id="IPR000792">
    <property type="entry name" value="Tscrpt_reg_LuxR_C"/>
</dbReference>
<dbReference type="Gene3D" id="3.40.50.2300">
    <property type="match status" value="1"/>
</dbReference>
<dbReference type="PANTHER" id="PTHR43214">
    <property type="entry name" value="TWO-COMPONENT RESPONSE REGULATOR"/>
    <property type="match status" value="1"/>
</dbReference>
<dbReference type="AlphaFoldDB" id="A0A6J4IEQ8"/>
<feature type="domain" description="HTH luxR-type" evidence="4">
    <location>
        <begin position="144"/>
        <end position="173"/>
    </location>
</feature>
<feature type="modified residue" description="4-aspartylphosphate" evidence="3">
    <location>
        <position position="57"/>
    </location>
</feature>
<dbReference type="GO" id="GO:0003677">
    <property type="term" value="F:DNA binding"/>
    <property type="evidence" value="ECO:0007669"/>
    <property type="project" value="UniProtKB-KW"/>
</dbReference>
<dbReference type="InterPro" id="IPR039420">
    <property type="entry name" value="WalR-like"/>
</dbReference>
<dbReference type="GO" id="GO:0000160">
    <property type="term" value="P:phosphorelay signal transduction system"/>
    <property type="evidence" value="ECO:0007669"/>
    <property type="project" value="InterPro"/>
</dbReference>
<dbReference type="InterPro" id="IPR016032">
    <property type="entry name" value="Sig_transdc_resp-reg_C-effctor"/>
</dbReference>
<evidence type="ECO:0000259" key="4">
    <source>
        <dbReference type="PROSITE" id="PS50043"/>
    </source>
</evidence>
<dbReference type="PROSITE" id="PS50110">
    <property type="entry name" value="RESPONSE_REGULATORY"/>
    <property type="match status" value="1"/>
</dbReference>
<dbReference type="InterPro" id="IPR011006">
    <property type="entry name" value="CheY-like_superfamily"/>
</dbReference>
<dbReference type="InterPro" id="IPR058245">
    <property type="entry name" value="NreC/VraR/RcsB-like_REC"/>
</dbReference>
<gene>
    <name evidence="6" type="ORF">AVDCRST_MAG93-1707</name>
</gene>
<dbReference type="Pfam" id="PF00196">
    <property type="entry name" value="GerE"/>
    <property type="match status" value="1"/>
</dbReference>
<evidence type="ECO:0000256" key="3">
    <source>
        <dbReference type="PROSITE-ProRule" id="PRU00169"/>
    </source>
</evidence>
<feature type="domain" description="Response regulatory" evidence="5">
    <location>
        <begin position="7"/>
        <end position="122"/>
    </location>
</feature>
<dbReference type="PROSITE" id="PS50043">
    <property type="entry name" value="HTH_LUXR_2"/>
    <property type="match status" value="1"/>
</dbReference>
<protein>
    <submittedName>
        <fullName evidence="6">Two-component transcriptional response regulator, LuxR family</fullName>
    </submittedName>
</protein>
<evidence type="ECO:0000256" key="1">
    <source>
        <dbReference type="ARBA" id="ARBA00022553"/>
    </source>
</evidence>
<dbReference type="SUPFAM" id="SSF52172">
    <property type="entry name" value="CheY-like"/>
    <property type="match status" value="1"/>
</dbReference>
<dbReference type="PRINTS" id="PR00038">
    <property type="entry name" value="HTHLUXR"/>
</dbReference>
<organism evidence="6">
    <name type="scientific">uncultured Chloroflexia bacterium</name>
    <dbReference type="NCBI Taxonomy" id="1672391"/>
    <lineage>
        <taxon>Bacteria</taxon>
        <taxon>Bacillati</taxon>
        <taxon>Chloroflexota</taxon>
        <taxon>Chloroflexia</taxon>
        <taxon>environmental samples</taxon>
    </lineage>
</organism>
<dbReference type="SMART" id="SM00448">
    <property type="entry name" value="REC"/>
    <property type="match status" value="1"/>
</dbReference>
<dbReference type="SUPFAM" id="SSF46894">
    <property type="entry name" value="C-terminal effector domain of the bipartite response regulators"/>
    <property type="match status" value="1"/>
</dbReference>
<evidence type="ECO:0000256" key="2">
    <source>
        <dbReference type="ARBA" id="ARBA00023125"/>
    </source>
</evidence>
<evidence type="ECO:0000259" key="5">
    <source>
        <dbReference type="PROSITE" id="PS50110"/>
    </source>
</evidence>
<name>A0A6J4IEQ8_9CHLR</name>
<sequence length="173" mass="18643">MSRSSIRVVLADDHAVVRKGMRELLEEAGIVVVGEAADGQQAIDLALAHQPDIVLMDVRMPVLTGIEATRRIRADAPHIKVLVLTAYDDQPYVFALLDAGAQGYVLKTADADAIVRAVREVARGGTTLDPQILPIVVDRAMGRSESSTSPLSEREREVLQLAARGLTNKQIGV</sequence>
<dbReference type="EMBL" id="CADCTR010000578">
    <property type="protein sequence ID" value="CAA9250052.1"/>
    <property type="molecule type" value="Genomic_DNA"/>
</dbReference>
<proteinExistence type="predicted"/>